<feature type="transmembrane region" description="Helical" evidence="1">
    <location>
        <begin position="39"/>
        <end position="62"/>
    </location>
</feature>
<gene>
    <name evidence="2" type="primary">yabQ</name>
    <name evidence="2" type="ORF">ACFSCX_10070</name>
</gene>
<evidence type="ECO:0000313" key="2">
    <source>
        <dbReference type="EMBL" id="MFD1736910.1"/>
    </source>
</evidence>
<dbReference type="RefSeq" id="WP_377928094.1">
    <property type="nucleotide sequence ID" value="NZ_JBHUEM010000013.1"/>
</dbReference>
<evidence type="ECO:0000256" key="1">
    <source>
        <dbReference type="SAM" id="Phobius"/>
    </source>
</evidence>
<reference evidence="3" key="1">
    <citation type="journal article" date="2019" name="Int. J. Syst. Evol. Microbiol.">
        <title>The Global Catalogue of Microorganisms (GCM) 10K type strain sequencing project: providing services to taxonomists for standard genome sequencing and annotation.</title>
        <authorList>
            <consortium name="The Broad Institute Genomics Platform"/>
            <consortium name="The Broad Institute Genome Sequencing Center for Infectious Disease"/>
            <person name="Wu L."/>
            <person name="Ma J."/>
        </authorList>
    </citation>
    <scope>NUCLEOTIDE SEQUENCE [LARGE SCALE GENOMIC DNA]</scope>
    <source>
        <strain evidence="3">CCUG 49339</strain>
    </source>
</reference>
<keyword evidence="1" id="KW-1133">Transmembrane helix</keyword>
<sequence length="206" mass="24493">MSLTIQFYTMLAMIGMGSWIGAALDTYGRFLKRPTRARWFVFINDVFFWIVQGLVIFYILLLVNEGELRFYVFLALLCGYAAYKSLFQSYYNKLLEFIITTVIKLYKFLAKLVRVLIIRPIQLLIQATIVVLVGLWNILLKILILLIKICFTPIKWIGIILWKLVPKKIKMFFSQVAGFFKQIKNLKTTWKKFKDFLKKWWTKFRS</sequence>
<feature type="transmembrane region" description="Helical" evidence="1">
    <location>
        <begin position="142"/>
        <end position="165"/>
    </location>
</feature>
<protein>
    <submittedName>
        <fullName evidence="2">Spore cortex biosynthesis protein YabQ</fullName>
    </submittedName>
</protein>
<feature type="transmembrane region" description="Helical" evidence="1">
    <location>
        <begin position="112"/>
        <end position="136"/>
    </location>
</feature>
<keyword evidence="3" id="KW-1185">Reference proteome</keyword>
<keyword evidence="1" id="KW-0472">Membrane</keyword>
<proteinExistence type="predicted"/>
<dbReference type="Pfam" id="PF09578">
    <property type="entry name" value="Spore_YabQ"/>
    <property type="match status" value="1"/>
</dbReference>
<accession>A0ABW4LP18</accession>
<comment type="caution">
    <text evidence="2">The sequence shown here is derived from an EMBL/GenBank/DDBJ whole genome shotgun (WGS) entry which is preliminary data.</text>
</comment>
<dbReference type="EMBL" id="JBHUEM010000013">
    <property type="protein sequence ID" value="MFD1736910.1"/>
    <property type="molecule type" value="Genomic_DNA"/>
</dbReference>
<dbReference type="NCBIfam" id="TIGR02893">
    <property type="entry name" value="spore_yabQ"/>
    <property type="match status" value="1"/>
</dbReference>
<keyword evidence="1" id="KW-0812">Transmembrane</keyword>
<feature type="transmembrane region" description="Helical" evidence="1">
    <location>
        <begin position="68"/>
        <end position="91"/>
    </location>
</feature>
<evidence type="ECO:0000313" key="3">
    <source>
        <dbReference type="Proteomes" id="UP001597214"/>
    </source>
</evidence>
<dbReference type="Proteomes" id="UP001597214">
    <property type="component" value="Unassembled WGS sequence"/>
</dbReference>
<feature type="transmembrane region" description="Helical" evidence="1">
    <location>
        <begin position="6"/>
        <end position="27"/>
    </location>
</feature>
<organism evidence="2 3">
    <name type="scientific">Bacillus salitolerans</name>
    <dbReference type="NCBI Taxonomy" id="1437434"/>
    <lineage>
        <taxon>Bacteria</taxon>
        <taxon>Bacillati</taxon>
        <taxon>Bacillota</taxon>
        <taxon>Bacilli</taxon>
        <taxon>Bacillales</taxon>
        <taxon>Bacillaceae</taxon>
        <taxon>Bacillus</taxon>
    </lineage>
</organism>
<name>A0ABW4LP18_9BACI</name>
<dbReference type="InterPro" id="IPR019074">
    <property type="entry name" value="YabQ"/>
</dbReference>